<dbReference type="EMBL" id="GL377318">
    <property type="protein sequence ID" value="EFI91294.1"/>
    <property type="molecule type" value="Genomic_DNA"/>
</dbReference>
<evidence type="ECO:0000313" key="2">
    <source>
        <dbReference type="Proteomes" id="UP000007431"/>
    </source>
</evidence>
<accession>D8QLN5</accession>
<dbReference type="AlphaFoldDB" id="D8QLN5"/>
<organism evidence="2">
    <name type="scientific">Schizophyllum commune (strain H4-8 / FGSC 9210)</name>
    <name type="common">Split gill fungus</name>
    <dbReference type="NCBI Taxonomy" id="578458"/>
    <lineage>
        <taxon>Eukaryota</taxon>
        <taxon>Fungi</taxon>
        <taxon>Dikarya</taxon>
        <taxon>Basidiomycota</taxon>
        <taxon>Agaricomycotina</taxon>
        <taxon>Agaricomycetes</taxon>
        <taxon>Agaricomycetidae</taxon>
        <taxon>Agaricales</taxon>
        <taxon>Schizophyllaceae</taxon>
        <taxon>Schizophyllum</taxon>
    </lineage>
</organism>
<name>D8QLN5_SCHCM</name>
<dbReference type="HOGENOM" id="CLU_283305_0_0_1"/>
<dbReference type="InParanoid" id="D8QLN5"/>
<proteinExistence type="predicted"/>
<sequence length="1100" mass="126106">MSSEREYLYTFDENDDDPTLMVITPPLCTQSPEGHIDAYGRTYAKFPSFFGLCYAVSTNHIVDMCKRTGDGYYGDRCFTIIKFFERLEAATGVNRDNGIHRVELPSGYIAYLLVISCSDQLETLPHPKNRIQKFKQVLHTNRDPIPRKLGQPRMPCKHAQLPVMEIQCPVVPHWIWSLERVARARGSHLRGSGGSHERALFPTLISPVAPREMASLSTVPTSSAGKGTFTFDENEDPRLMVITPPMYNQTPVPHTDSHGQTYFQLPPYYGLSYVVTTNNIYNICKRTGDGFYGDRCFTIMQFFERLEAATGIYRDHGLHPYELPDGRTAYILLISSSDKPDTVPRPAARIQRFKRILHTKQEPVVRSFTQPKNSLSELSLSSPILHEFFFSKTLCIMRAKLQSDRLSLLIVHIAEFTSTVKQRCLRETWTLNENDDVRRTVITKGMIGQRRNLHQDSFGRHYWQFPDYHSLSYVTSTTNIYHECKKRRVDHNGQRIFYGDRCLTVYKWLERLEAELGVTEGNGLYKTELDDGRLVYVLVVAASEKPETVPRPAARIEAFKKFLNTKKEPRGRRMIQPRGVNLWPFAPVAFGSAMGAHHFPRPYLVPNLYIARHIDMSSARAPTCTLDEDDEDITLMVITQPLCKQTPEVHRDSDGAPYTQMPSFFGLCYATTTNNIYNMCKRTGDGFYRDRCFTLIKFFDRLEEALGLSLDNGIHRVELPSGLIAYVLVVSCSDKAETLPRPAARIRKFKALLHTEREPVPRQLVQPRMRRLSSLQILRTHSPVFRCTRNSMERASTWTCDENDEDVRRMIITPGMISQKANIHRDSLGRPYSQLSDYHGLCYAITPSNIYNMCKARPKDREGNKCFYGDRCFTIYKWFERLEEATGIFRGKGLYECALDDGQPMMILVISCSDKPDTIPRPAARIKAFKDFLGTKREPMVKRFVQPRNMDTFSSSPASHEHQSTWTCNDDDPDIRRMVITCGMINQKAEAHRDSLGRHYCQLPSHYGLCYGITPSNIYNMCKAIPMDRDGKQCFYGDRNGLHECQLKNGQPAMLMIIACSNKPETVPRPAARIEAFKTFLCIERDPVVRRLNQPKMYGL</sequence>
<protein>
    <submittedName>
        <fullName evidence="1">Uncharacterized protein</fullName>
    </submittedName>
</protein>
<dbReference type="Proteomes" id="UP000007431">
    <property type="component" value="Unassembled WGS sequence"/>
</dbReference>
<evidence type="ECO:0000313" key="1">
    <source>
        <dbReference type="EMBL" id="EFI91294.1"/>
    </source>
</evidence>
<gene>
    <name evidence="1" type="ORF">SCHCODRAFT_238763</name>
</gene>
<dbReference type="VEuPathDB" id="FungiDB:SCHCODRAFT_0238763"/>
<keyword evidence="2" id="KW-1185">Reference proteome</keyword>
<reference evidence="1 2" key="1">
    <citation type="journal article" date="2010" name="Nat. Biotechnol.">
        <title>Genome sequence of the model mushroom Schizophyllum commune.</title>
        <authorList>
            <person name="Ohm R.A."/>
            <person name="de Jong J.F."/>
            <person name="Lugones L.G."/>
            <person name="Aerts A."/>
            <person name="Kothe E."/>
            <person name="Stajich J.E."/>
            <person name="de Vries R.P."/>
            <person name="Record E."/>
            <person name="Levasseur A."/>
            <person name="Baker S.E."/>
            <person name="Bartholomew K.A."/>
            <person name="Coutinho P.M."/>
            <person name="Erdmann S."/>
            <person name="Fowler T.J."/>
            <person name="Gathman A.C."/>
            <person name="Lombard V."/>
            <person name="Henrissat B."/>
            <person name="Knabe N."/>
            <person name="Kuees U."/>
            <person name="Lilly W.W."/>
            <person name="Lindquist E."/>
            <person name="Lucas S."/>
            <person name="Magnuson J.K."/>
            <person name="Piumi F."/>
            <person name="Raudaskoski M."/>
            <person name="Salamov A."/>
            <person name="Schmutz J."/>
            <person name="Schwarze F.W.M.R."/>
            <person name="vanKuyk P.A."/>
            <person name="Horton J.S."/>
            <person name="Grigoriev I.V."/>
            <person name="Woesten H.A.B."/>
        </authorList>
    </citation>
    <scope>NUCLEOTIDE SEQUENCE [LARGE SCALE GENOMIC DNA]</scope>
    <source>
        <strain evidence="2">H4-8 / FGSC 9210</strain>
    </source>
</reference>